<evidence type="ECO:0000313" key="2">
    <source>
        <dbReference type="EMBL" id="MFC3074954.1"/>
    </source>
</evidence>
<organism evidence="2 3">
    <name type="scientific">Shinella pollutisoli</name>
    <dbReference type="NCBI Taxonomy" id="2250594"/>
    <lineage>
        <taxon>Bacteria</taxon>
        <taxon>Pseudomonadati</taxon>
        <taxon>Pseudomonadota</taxon>
        <taxon>Alphaproteobacteria</taxon>
        <taxon>Hyphomicrobiales</taxon>
        <taxon>Rhizobiaceae</taxon>
        <taxon>Shinella</taxon>
    </lineage>
</organism>
<reference evidence="3" key="1">
    <citation type="journal article" date="2019" name="Int. J. Syst. Evol. Microbiol.">
        <title>The Global Catalogue of Microorganisms (GCM) 10K type strain sequencing project: providing services to taxonomists for standard genome sequencing and annotation.</title>
        <authorList>
            <consortium name="The Broad Institute Genomics Platform"/>
            <consortium name="The Broad Institute Genome Sequencing Center for Infectious Disease"/>
            <person name="Wu L."/>
            <person name="Ma J."/>
        </authorList>
    </citation>
    <scope>NUCLEOTIDE SEQUENCE [LARGE SCALE GENOMIC DNA]</scope>
    <source>
        <strain evidence="3">KCTC 52677</strain>
    </source>
</reference>
<evidence type="ECO:0000256" key="1">
    <source>
        <dbReference type="SAM" id="SignalP"/>
    </source>
</evidence>
<protein>
    <submittedName>
        <fullName evidence="2">Uncharacterized protein</fullName>
    </submittedName>
</protein>
<keyword evidence="3" id="KW-1185">Reference proteome</keyword>
<dbReference type="RefSeq" id="WP_257315619.1">
    <property type="nucleotide sequence ID" value="NZ_JANFDG010000013.1"/>
</dbReference>
<sequence>MLGNAFRGAAAAFLIAVTPAHALDFEQATTPSGTTYILASGSIEPDDHDRIERILHGGLADERIIAFDSPGGSLWGGVMLGQVLRLYGFSTYVMPGHRCLSACFFAFVGGETRFVYPEGALGVHQFYGGAEDTKSQKFTQYSTGALLAFVREMGVAAEVIEIASQTFPDEIHVFSAEELTRHNLSIRHRLVPFAAKEAQRLGISEEEYRRRWRSYLSSEAMKNCFTLTTTARDVCLFAARTIEGLKR</sequence>
<comment type="caution">
    <text evidence="2">The sequence shown here is derived from an EMBL/GenBank/DDBJ whole genome shotgun (WGS) entry which is preliminary data.</text>
</comment>
<proteinExistence type="predicted"/>
<evidence type="ECO:0000313" key="3">
    <source>
        <dbReference type="Proteomes" id="UP001595377"/>
    </source>
</evidence>
<dbReference type="Proteomes" id="UP001595377">
    <property type="component" value="Unassembled WGS sequence"/>
</dbReference>
<keyword evidence="1" id="KW-0732">Signal</keyword>
<dbReference type="InterPro" id="IPR029045">
    <property type="entry name" value="ClpP/crotonase-like_dom_sf"/>
</dbReference>
<dbReference type="SUPFAM" id="SSF52096">
    <property type="entry name" value="ClpP/crotonase"/>
    <property type="match status" value="1"/>
</dbReference>
<accession>A0ABV7DJ19</accession>
<feature type="chain" id="PRO_5046791130" evidence="1">
    <location>
        <begin position="23"/>
        <end position="247"/>
    </location>
</feature>
<name>A0ABV7DJ19_9HYPH</name>
<dbReference type="EMBL" id="JBHRSP010000029">
    <property type="protein sequence ID" value="MFC3074954.1"/>
    <property type="molecule type" value="Genomic_DNA"/>
</dbReference>
<feature type="signal peptide" evidence="1">
    <location>
        <begin position="1"/>
        <end position="22"/>
    </location>
</feature>
<gene>
    <name evidence="2" type="ORF">ACFOHH_17725</name>
</gene>
<dbReference type="Gene3D" id="3.90.226.10">
    <property type="entry name" value="2-enoyl-CoA Hydratase, Chain A, domain 1"/>
    <property type="match status" value="1"/>
</dbReference>